<keyword evidence="1" id="KW-0723">Serine/threonine-protein kinase</keyword>
<protein>
    <submittedName>
        <fullName evidence="3">ATP-binding protein</fullName>
    </submittedName>
</protein>
<dbReference type="InterPro" id="IPR050267">
    <property type="entry name" value="Anti-sigma-factor_SerPK"/>
</dbReference>
<reference evidence="3 4" key="1">
    <citation type="submission" date="2022-06" db="EMBL/GenBank/DDBJ databases">
        <title>Whole genome sequence of Streptomyces griseoincarnatus RB7AG.</title>
        <authorList>
            <person name="Ray L."/>
            <person name="Behera S."/>
            <person name="Panda A.N."/>
        </authorList>
    </citation>
    <scope>NUCLEOTIDE SEQUENCE [LARGE SCALE GENOMIC DNA]</scope>
    <source>
        <strain evidence="3 4">RB7AG</strain>
    </source>
</reference>
<dbReference type="PANTHER" id="PTHR35526">
    <property type="entry name" value="ANTI-SIGMA-F FACTOR RSBW-RELATED"/>
    <property type="match status" value="1"/>
</dbReference>
<keyword evidence="3" id="KW-0067">ATP-binding</keyword>
<evidence type="ECO:0000256" key="1">
    <source>
        <dbReference type="ARBA" id="ARBA00022527"/>
    </source>
</evidence>
<dbReference type="CDD" id="cd16936">
    <property type="entry name" value="HATPase_RsbW-like"/>
    <property type="match status" value="1"/>
</dbReference>
<dbReference type="InterPro" id="IPR003594">
    <property type="entry name" value="HATPase_dom"/>
</dbReference>
<evidence type="ECO:0000313" key="3">
    <source>
        <dbReference type="EMBL" id="MCM2515803.1"/>
    </source>
</evidence>
<organism evidence="3 4">
    <name type="scientific">Streptomyces griseoincarnatus</name>
    <dbReference type="NCBI Taxonomy" id="29305"/>
    <lineage>
        <taxon>Bacteria</taxon>
        <taxon>Bacillati</taxon>
        <taxon>Actinomycetota</taxon>
        <taxon>Actinomycetes</taxon>
        <taxon>Kitasatosporales</taxon>
        <taxon>Streptomycetaceae</taxon>
        <taxon>Streptomyces</taxon>
        <taxon>Streptomyces griseoincarnatus group</taxon>
    </lineage>
</organism>
<dbReference type="Proteomes" id="UP001523263">
    <property type="component" value="Unassembled WGS sequence"/>
</dbReference>
<dbReference type="InterPro" id="IPR036890">
    <property type="entry name" value="HATPase_C_sf"/>
</dbReference>
<sequence>MTSSAYHTVLTELADGQGIERAAIEVESTPASVRDARSFVRQQLFGWRFPEAGDFTDGVVLAVSELVTNAVLHGRTRPADDSEHVGIALALKPGRALGVLVTDNSNEAPVAAVRPAPHATCGRGLELVDAVADYWTAAPRENAQGVTGKDVWAVFRCPEFAGLLPRSA</sequence>
<keyword evidence="3" id="KW-0547">Nucleotide-binding</keyword>
<dbReference type="PANTHER" id="PTHR35526:SF3">
    <property type="entry name" value="ANTI-SIGMA-F FACTOR RSBW"/>
    <property type="match status" value="1"/>
</dbReference>
<feature type="domain" description="Histidine kinase/HSP90-like ATPase" evidence="2">
    <location>
        <begin position="27"/>
        <end position="135"/>
    </location>
</feature>
<proteinExistence type="predicted"/>
<dbReference type="Pfam" id="PF13581">
    <property type="entry name" value="HATPase_c_2"/>
    <property type="match status" value="1"/>
</dbReference>
<name>A0ABT0VWS8_STRGI</name>
<dbReference type="GO" id="GO:0005524">
    <property type="term" value="F:ATP binding"/>
    <property type="evidence" value="ECO:0007669"/>
    <property type="project" value="UniProtKB-KW"/>
</dbReference>
<keyword evidence="4" id="KW-1185">Reference proteome</keyword>
<dbReference type="RefSeq" id="WP_251099168.1">
    <property type="nucleotide sequence ID" value="NZ_JAMQBH010000011.1"/>
</dbReference>
<dbReference type="EMBL" id="JAMQBH010000011">
    <property type="protein sequence ID" value="MCM2515803.1"/>
    <property type="molecule type" value="Genomic_DNA"/>
</dbReference>
<gene>
    <name evidence="3" type="ORF">NC658_21495</name>
</gene>
<dbReference type="Gene3D" id="3.30.565.10">
    <property type="entry name" value="Histidine kinase-like ATPase, C-terminal domain"/>
    <property type="match status" value="1"/>
</dbReference>
<evidence type="ECO:0000259" key="2">
    <source>
        <dbReference type="Pfam" id="PF13581"/>
    </source>
</evidence>
<keyword evidence="1" id="KW-0808">Transferase</keyword>
<keyword evidence="1" id="KW-0418">Kinase</keyword>
<evidence type="ECO:0000313" key="4">
    <source>
        <dbReference type="Proteomes" id="UP001523263"/>
    </source>
</evidence>
<comment type="caution">
    <text evidence="3">The sequence shown here is derived from an EMBL/GenBank/DDBJ whole genome shotgun (WGS) entry which is preliminary data.</text>
</comment>
<accession>A0ABT0VWS8</accession>